<reference evidence="2" key="1">
    <citation type="submission" date="2024-06" db="EMBL/GenBank/DDBJ databases">
        <title>Multi-omics analyses provide insights into the biosynthesis of the anticancer antibiotic pleurotin in Hohenbuehelia grisea.</title>
        <authorList>
            <person name="Weaver J.A."/>
            <person name="Alberti F."/>
        </authorList>
    </citation>
    <scope>NUCLEOTIDE SEQUENCE [LARGE SCALE GENOMIC DNA]</scope>
    <source>
        <strain evidence="2">T-177</strain>
    </source>
</reference>
<protein>
    <submittedName>
        <fullName evidence="1">Uncharacterized protein</fullName>
    </submittedName>
</protein>
<evidence type="ECO:0000313" key="1">
    <source>
        <dbReference type="EMBL" id="KAL0953635.1"/>
    </source>
</evidence>
<organism evidence="1 2">
    <name type="scientific">Hohenbuehelia grisea</name>
    <dbReference type="NCBI Taxonomy" id="104357"/>
    <lineage>
        <taxon>Eukaryota</taxon>
        <taxon>Fungi</taxon>
        <taxon>Dikarya</taxon>
        <taxon>Basidiomycota</taxon>
        <taxon>Agaricomycotina</taxon>
        <taxon>Agaricomycetes</taxon>
        <taxon>Agaricomycetidae</taxon>
        <taxon>Agaricales</taxon>
        <taxon>Pleurotineae</taxon>
        <taxon>Pleurotaceae</taxon>
        <taxon>Hohenbuehelia</taxon>
    </lineage>
</organism>
<name>A0ABR3JES7_9AGAR</name>
<keyword evidence="2" id="KW-1185">Reference proteome</keyword>
<comment type="caution">
    <text evidence="1">The sequence shown here is derived from an EMBL/GenBank/DDBJ whole genome shotgun (WGS) entry which is preliminary data.</text>
</comment>
<dbReference type="EMBL" id="JASNQZ010000008">
    <property type="protein sequence ID" value="KAL0953635.1"/>
    <property type="molecule type" value="Genomic_DNA"/>
</dbReference>
<proteinExistence type="predicted"/>
<sequence length="114" mass="12263">MQGSLGLDLERNIVLPSKNVLIPIDAFVCANALKMNTMSRSAAGLLSRIRLVATRLRSARTPISTSIQEGPMFDAYWTPAAPCVLCSLATLRSQIHGTGGHAQDEYNALLGPRL</sequence>
<gene>
    <name evidence="1" type="ORF">HGRIS_004840</name>
</gene>
<evidence type="ECO:0000313" key="2">
    <source>
        <dbReference type="Proteomes" id="UP001556367"/>
    </source>
</evidence>
<accession>A0ABR3JES7</accession>
<dbReference type="Proteomes" id="UP001556367">
    <property type="component" value="Unassembled WGS sequence"/>
</dbReference>